<dbReference type="AlphaFoldDB" id="A0AAD4JDY3"/>
<dbReference type="EMBL" id="SDAM02000091">
    <property type="protein sequence ID" value="KAH6831393.1"/>
    <property type="molecule type" value="Genomic_DNA"/>
</dbReference>
<evidence type="ECO:0000313" key="2">
    <source>
        <dbReference type="Proteomes" id="UP001190926"/>
    </source>
</evidence>
<reference evidence="1 2" key="1">
    <citation type="journal article" date="2021" name="Nat. Commun.">
        <title>Incipient diploidization of the medicinal plant Perilla within 10,000 years.</title>
        <authorList>
            <person name="Zhang Y."/>
            <person name="Shen Q."/>
            <person name="Leng L."/>
            <person name="Zhang D."/>
            <person name="Chen S."/>
            <person name="Shi Y."/>
            <person name="Ning Z."/>
            <person name="Chen S."/>
        </authorList>
    </citation>
    <scope>NUCLEOTIDE SEQUENCE [LARGE SCALE GENOMIC DNA]</scope>
    <source>
        <strain evidence="2">cv. PC099</strain>
    </source>
</reference>
<sequence length="83" mass="8390">MRVAVVGEAGAEIGAARELPDRVGLFSADAGDPARAELHGDAAELLLPYSPPILSAASSMSTSSTPFSASNFAAVIPTPTINH</sequence>
<name>A0AAD4JDY3_PERFH</name>
<keyword evidence="2" id="KW-1185">Reference proteome</keyword>
<protein>
    <submittedName>
        <fullName evidence="1">Uncharacterized protein</fullName>
    </submittedName>
</protein>
<accession>A0AAD4JDY3</accession>
<gene>
    <name evidence="1" type="ORF">C2S53_016293</name>
</gene>
<dbReference type="Proteomes" id="UP001190926">
    <property type="component" value="Unassembled WGS sequence"/>
</dbReference>
<organism evidence="1 2">
    <name type="scientific">Perilla frutescens var. hirtella</name>
    <name type="common">Perilla citriodora</name>
    <name type="synonym">Perilla setoyensis</name>
    <dbReference type="NCBI Taxonomy" id="608512"/>
    <lineage>
        <taxon>Eukaryota</taxon>
        <taxon>Viridiplantae</taxon>
        <taxon>Streptophyta</taxon>
        <taxon>Embryophyta</taxon>
        <taxon>Tracheophyta</taxon>
        <taxon>Spermatophyta</taxon>
        <taxon>Magnoliopsida</taxon>
        <taxon>eudicotyledons</taxon>
        <taxon>Gunneridae</taxon>
        <taxon>Pentapetalae</taxon>
        <taxon>asterids</taxon>
        <taxon>lamiids</taxon>
        <taxon>Lamiales</taxon>
        <taxon>Lamiaceae</taxon>
        <taxon>Nepetoideae</taxon>
        <taxon>Elsholtzieae</taxon>
        <taxon>Perilla</taxon>
    </lineage>
</organism>
<evidence type="ECO:0000313" key="1">
    <source>
        <dbReference type="EMBL" id="KAH6831393.1"/>
    </source>
</evidence>
<comment type="caution">
    <text evidence="1">The sequence shown here is derived from an EMBL/GenBank/DDBJ whole genome shotgun (WGS) entry which is preliminary data.</text>
</comment>
<proteinExistence type="predicted"/>